<dbReference type="EMBL" id="CP002631">
    <property type="protein sequence ID" value="AEB14638.1"/>
    <property type="molecule type" value="Genomic_DNA"/>
</dbReference>
<feature type="domain" description="AAA+ ATPase" evidence="1">
    <location>
        <begin position="464"/>
        <end position="739"/>
    </location>
</feature>
<dbReference type="InterPro" id="IPR051162">
    <property type="entry name" value="T4SS_component"/>
</dbReference>
<dbReference type="PANTHER" id="PTHR30121:SF12">
    <property type="entry name" value="TYPE IV SECRETION SYSTEM PROTEIN CAGE"/>
    <property type="match status" value="1"/>
</dbReference>
<dbReference type="Pfam" id="PF19044">
    <property type="entry name" value="P-loop_TraG"/>
    <property type="match status" value="1"/>
</dbReference>
<sequence length="857" mass="97591">MDVPFLDFFRLNKESANMLKYISPYSFIMSPGVCLLKNGALMTSYQVEYPDLESSSPASTAAMAALFNRTTMALAQQEGWAIFFDCKRYKTKDYPAGEFSNLAGWLIDQRRAENYHKFGEHFTTDYYISFVYQLPGDIENKAASIFFRSGNKKSVNEKHSHGTENLSGMKKEIENFLDETDKAMGTLSTKIWCHRLDDSELFSYIKSSVSMRRQDMFYPENTFFFLDNYICDMDVKTSMPLKIGDYYVPIIAVMDFPSSTYPAVFDKLNRTMQEFRWTTRFIPMSKEMSSKEADKYQKRMYSARKSAGTIITELAANVEIDRENSGAVAMESEANQIQADIAMGSYVLGYYTSSLMCWDKKLSVAKEKSRKLQQVVRSCGFSCMEEKMNNMEAWEGMMPGNVYANIRRPLISTQNMSNIIPLSSAWQGMLYNDFTLETCGSAVPLVTCSTSYGTPFFLNLNVRDVGHTFIFGPTGAGKSTLMALLMAQATKYRDANIVCIDKQLSSRAFMVASGGIYVEPGKDDVAFQPLSELLNPEECNEGEYRESLMWCQQFIESLLVQQNIETSPKMSKAISETLMLLSEKDSSMHDLTSFQQYVNYTDPDTGDNTIRTGLDPYCRGGAFGSIFDADKTTLNLSKLMTIEMGSLMRLSEKAVAPALMYIFRYLEKLWTVPHGERQPLTFLFLDEAWLYLQHPVFSGFIQEWLRTLRKKKVFCIFATQEVSAASKSSLRDTIVQQCLTKIYLADENAAQTAESYRDFGLTDSEIAALSEAVMKRDYYFKNPNGSRMFTLDLDAFQLALISSDHELLDNLESKYGRNTTRELAFELLDAVREKYKKIGKDARSLDYSKYREMLLSS</sequence>
<dbReference type="OrthoDB" id="9816422at2"/>
<dbReference type="Gene3D" id="3.40.50.300">
    <property type="entry name" value="P-loop containing nucleotide triphosphate hydrolases"/>
    <property type="match status" value="2"/>
</dbReference>
<dbReference type="PANTHER" id="PTHR30121">
    <property type="entry name" value="UNCHARACTERIZED PROTEIN YJGR-RELATED"/>
    <property type="match status" value="1"/>
</dbReference>
<dbReference type="InterPro" id="IPR003593">
    <property type="entry name" value="AAA+_ATPase"/>
</dbReference>
<evidence type="ECO:0000259" key="1">
    <source>
        <dbReference type="SMART" id="SM00382"/>
    </source>
</evidence>
<keyword evidence="3" id="KW-1185">Reference proteome</keyword>
<accession>F2NT47</accession>
<dbReference type="InterPro" id="IPR027417">
    <property type="entry name" value="P-loop_NTPase"/>
</dbReference>
<dbReference type="AlphaFoldDB" id="F2NT47"/>
<reference evidence="2 3" key="1">
    <citation type="journal article" date="2011" name="Stand. Genomic Sci.">
        <title>Complete genome sequence of Treponema succinifaciens type strain (6091).</title>
        <authorList>
            <person name="Han C."/>
            <person name="Gronow S."/>
            <person name="Teshima H."/>
            <person name="Lapidus A."/>
            <person name="Nolan M."/>
            <person name="Lucas S."/>
            <person name="Hammon N."/>
            <person name="Deshpande S."/>
            <person name="Cheng J.F."/>
            <person name="Zeytun A."/>
            <person name="Tapia R."/>
            <person name="Goodwin L."/>
            <person name="Pitluck S."/>
            <person name="Liolios K."/>
            <person name="Pagani I."/>
            <person name="Ivanova N."/>
            <person name="Mavromatis K."/>
            <person name="Mikhailova N."/>
            <person name="Huntemann M."/>
            <person name="Pati A."/>
            <person name="Chen A."/>
            <person name="Palaniappan K."/>
            <person name="Land M."/>
            <person name="Hauser L."/>
            <person name="Brambilla E.M."/>
            <person name="Rohde M."/>
            <person name="Goker M."/>
            <person name="Woyke T."/>
            <person name="Bristow J."/>
            <person name="Eisen J.A."/>
            <person name="Markowitz V."/>
            <person name="Hugenholtz P."/>
            <person name="Kyrpides N.C."/>
            <person name="Klenk H.P."/>
            <person name="Detter J.C."/>
        </authorList>
    </citation>
    <scope>NUCLEOTIDE SEQUENCE [LARGE SCALE GENOMIC DNA]</scope>
    <source>
        <strain evidence="3">ATCC 33096 / DSM 2489 / 6091</strain>
    </source>
</reference>
<gene>
    <name evidence="2" type="ordered locus">Tresu_1747</name>
</gene>
<dbReference type="eggNOG" id="COG3451">
    <property type="taxonomic scope" value="Bacteria"/>
</dbReference>
<dbReference type="GeneID" id="302998892"/>
<dbReference type="RefSeq" id="WP_013701919.1">
    <property type="nucleotide sequence ID" value="NC_015385.1"/>
</dbReference>
<dbReference type="STRING" id="869209.Tresu_1747"/>
<dbReference type="InterPro" id="IPR043964">
    <property type="entry name" value="P-loop_TraG"/>
</dbReference>
<protein>
    <submittedName>
        <fullName evidence="2">AAA ATPase</fullName>
    </submittedName>
</protein>
<dbReference type="CDD" id="cd00267">
    <property type="entry name" value="ABC_ATPase"/>
    <property type="match status" value="1"/>
</dbReference>
<dbReference type="SUPFAM" id="SSF52540">
    <property type="entry name" value="P-loop containing nucleoside triphosphate hydrolases"/>
    <property type="match status" value="1"/>
</dbReference>
<reference evidence="3" key="2">
    <citation type="submission" date="2011-04" db="EMBL/GenBank/DDBJ databases">
        <title>The complete genome of chromosome of Treponema succinifaciens DSM 2489.</title>
        <authorList>
            <person name="Lucas S."/>
            <person name="Copeland A."/>
            <person name="Lapidus A."/>
            <person name="Bruce D."/>
            <person name="Goodwin L."/>
            <person name="Pitluck S."/>
            <person name="Peters L."/>
            <person name="Kyrpides N."/>
            <person name="Mavromatis K."/>
            <person name="Ivanova N."/>
            <person name="Ovchinnikova G."/>
            <person name="Teshima H."/>
            <person name="Detter J.C."/>
            <person name="Tapia R."/>
            <person name="Han C."/>
            <person name="Land M."/>
            <person name="Hauser L."/>
            <person name="Markowitz V."/>
            <person name="Cheng J.-F."/>
            <person name="Hugenholtz P."/>
            <person name="Woyke T."/>
            <person name="Wu D."/>
            <person name="Gronow S."/>
            <person name="Wellnitz S."/>
            <person name="Brambilla E."/>
            <person name="Klenk H.-P."/>
            <person name="Eisen J.A."/>
        </authorList>
    </citation>
    <scope>NUCLEOTIDE SEQUENCE [LARGE SCALE GENOMIC DNA]</scope>
    <source>
        <strain evidence="3">ATCC 33096 / DSM 2489 / 6091</strain>
    </source>
</reference>
<proteinExistence type="predicted"/>
<dbReference type="SMART" id="SM00382">
    <property type="entry name" value="AAA"/>
    <property type="match status" value="1"/>
</dbReference>
<name>F2NT47_TRES6</name>
<evidence type="ECO:0000313" key="3">
    <source>
        <dbReference type="Proteomes" id="UP000006852"/>
    </source>
</evidence>
<dbReference type="HOGENOM" id="CLU_008341_1_0_12"/>
<dbReference type="Proteomes" id="UP000006852">
    <property type="component" value="Chromosome"/>
</dbReference>
<evidence type="ECO:0000313" key="2">
    <source>
        <dbReference type="EMBL" id="AEB14638.1"/>
    </source>
</evidence>
<dbReference type="KEGG" id="tsu:Tresu_1747"/>
<organism evidence="2 3">
    <name type="scientific">Treponema succinifaciens (strain ATCC 33096 / DSM 2489 / 6091)</name>
    <dbReference type="NCBI Taxonomy" id="869209"/>
    <lineage>
        <taxon>Bacteria</taxon>
        <taxon>Pseudomonadati</taxon>
        <taxon>Spirochaetota</taxon>
        <taxon>Spirochaetia</taxon>
        <taxon>Spirochaetales</taxon>
        <taxon>Treponemataceae</taxon>
        <taxon>Treponema</taxon>
    </lineage>
</organism>